<dbReference type="PROSITE" id="PS51273">
    <property type="entry name" value="GATASE_TYPE_1"/>
    <property type="match status" value="1"/>
</dbReference>
<dbReference type="GO" id="GO:0006164">
    <property type="term" value="P:purine nucleotide biosynthetic process"/>
    <property type="evidence" value="ECO:0007669"/>
    <property type="project" value="TreeGrafter"/>
</dbReference>
<protein>
    <submittedName>
        <fullName evidence="1">Uncharacterized protein</fullName>
    </submittedName>
</protein>
<proteinExistence type="predicted"/>
<dbReference type="SUPFAM" id="SSF52317">
    <property type="entry name" value="Class I glutamine amidotransferase-like"/>
    <property type="match status" value="1"/>
</dbReference>
<dbReference type="EMBL" id="FZQP02006812">
    <property type="protein sequence ID" value="VVD03882.1"/>
    <property type="molecule type" value="Genomic_DNA"/>
</dbReference>
<dbReference type="Proteomes" id="UP000324832">
    <property type="component" value="Unassembled WGS sequence"/>
</dbReference>
<dbReference type="SMART" id="SM01211">
    <property type="entry name" value="GATase_5"/>
    <property type="match status" value="1"/>
</dbReference>
<accession>A0A5E4QZN3</accession>
<dbReference type="InterPro" id="IPR029062">
    <property type="entry name" value="Class_I_gatase-like"/>
</dbReference>
<dbReference type="GO" id="GO:0005737">
    <property type="term" value="C:cytoplasm"/>
    <property type="evidence" value="ECO:0007669"/>
    <property type="project" value="TreeGrafter"/>
</dbReference>
<evidence type="ECO:0000313" key="1">
    <source>
        <dbReference type="EMBL" id="VVD03882.1"/>
    </source>
</evidence>
<dbReference type="PANTHER" id="PTHR10099:SF1">
    <property type="entry name" value="PHOSPHORIBOSYLFORMYLGLYCINAMIDINE SYNTHASE"/>
    <property type="match status" value="1"/>
</dbReference>
<dbReference type="Gene3D" id="3.90.650.10">
    <property type="entry name" value="PurM-like C-terminal domain"/>
    <property type="match status" value="1"/>
</dbReference>
<evidence type="ECO:0000313" key="2">
    <source>
        <dbReference type="Proteomes" id="UP000324832"/>
    </source>
</evidence>
<dbReference type="Gene3D" id="3.40.50.880">
    <property type="match status" value="1"/>
</dbReference>
<dbReference type="SUPFAM" id="SSF56042">
    <property type="entry name" value="PurM C-terminal domain-like"/>
    <property type="match status" value="1"/>
</dbReference>
<dbReference type="CDD" id="cd01740">
    <property type="entry name" value="GATase1_FGAR_AT"/>
    <property type="match status" value="1"/>
</dbReference>
<organism evidence="1 2">
    <name type="scientific">Leptidea sinapis</name>
    <dbReference type="NCBI Taxonomy" id="189913"/>
    <lineage>
        <taxon>Eukaryota</taxon>
        <taxon>Metazoa</taxon>
        <taxon>Ecdysozoa</taxon>
        <taxon>Arthropoda</taxon>
        <taxon>Hexapoda</taxon>
        <taxon>Insecta</taxon>
        <taxon>Pterygota</taxon>
        <taxon>Neoptera</taxon>
        <taxon>Endopterygota</taxon>
        <taxon>Lepidoptera</taxon>
        <taxon>Glossata</taxon>
        <taxon>Ditrysia</taxon>
        <taxon>Papilionoidea</taxon>
        <taxon>Pieridae</taxon>
        <taxon>Dismorphiinae</taxon>
        <taxon>Leptidea</taxon>
    </lineage>
</organism>
<dbReference type="AlphaFoldDB" id="A0A5E4QZN3"/>
<keyword evidence="2" id="KW-1185">Reference proteome</keyword>
<sequence length="412" mass="45964">MGIAGVRGLYLNIEVDSRVPTINALFNEELGIIVEVDQNNVQYVLNEYNTNGVQAKVVGATGQYGMHSEILVNVNGKQVLNTKLIDVFRMWEETSFRVECLQANTECVKQEWNGLENRKGPSYSVTFDPTAAVVKCKSVRVAVLREEGTNGDREMIASLMMANFEVFDVTMSDLQSNKITLDAFQGLVFPGGFSYADTLGSAKGWAAGILFSESLYGQFSHFKGRSDTFSLGVCNGCQLMALLGWIDPAQNTGSVRKTQIFLDRNQSERFECRWSAVKINEDKTKEDVWFRGMDGSVLGVWVAHGEGRFSFAEGQVREALTRNKQVALQYVDDDGGPTEEYPMNPNGSPDGLAGVRSADGRHIAMMPHPERCVLRWQCPIKPPTSYNQANPHSNYSPWMRLFQNAYIWASKQ</sequence>
<dbReference type="PANTHER" id="PTHR10099">
    <property type="entry name" value="PHOSPHORIBOSYLFORMYLGLYCINAMIDINE SYNTHASE"/>
    <property type="match status" value="1"/>
</dbReference>
<name>A0A5E4QZN3_9NEOP</name>
<dbReference type="InterPro" id="IPR036676">
    <property type="entry name" value="PurM-like_C_sf"/>
</dbReference>
<dbReference type="GO" id="GO:0004642">
    <property type="term" value="F:phosphoribosylformylglycinamidine synthase activity"/>
    <property type="evidence" value="ECO:0007669"/>
    <property type="project" value="TreeGrafter"/>
</dbReference>
<reference evidence="1 2" key="1">
    <citation type="submission" date="2017-07" db="EMBL/GenBank/DDBJ databases">
        <authorList>
            <person name="Talla V."/>
            <person name="Backstrom N."/>
        </authorList>
    </citation>
    <scope>NUCLEOTIDE SEQUENCE [LARGE SCALE GENOMIC DNA]</scope>
</reference>
<gene>
    <name evidence="1" type="ORF">LSINAPIS_LOCUS13775</name>
</gene>
<dbReference type="Pfam" id="PF13507">
    <property type="entry name" value="GATase_5"/>
    <property type="match status" value="1"/>
</dbReference>